<evidence type="ECO:0000256" key="7">
    <source>
        <dbReference type="ARBA" id="ARBA00023012"/>
    </source>
</evidence>
<keyword evidence="3" id="KW-0808">Transferase</keyword>
<dbReference type="Proteomes" id="UP000261284">
    <property type="component" value="Unassembled WGS sequence"/>
</dbReference>
<evidence type="ECO:0000256" key="2">
    <source>
        <dbReference type="ARBA" id="ARBA00012438"/>
    </source>
</evidence>
<keyword evidence="8" id="KW-1133">Transmembrane helix</keyword>
<dbReference type="InterPro" id="IPR036890">
    <property type="entry name" value="HATPase_C_sf"/>
</dbReference>
<feature type="transmembrane region" description="Helical" evidence="8">
    <location>
        <begin position="10"/>
        <end position="27"/>
    </location>
</feature>
<dbReference type="GO" id="GO:0030295">
    <property type="term" value="F:protein kinase activator activity"/>
    <property type="evidence" value="ECO:0007669"/>
    <property type="project" value="TreeGrafter"/>
</dbReference>
<accession>A0A3E1NDH3</accession>
<dbReference type="AlphaFoldDB" id="A0A3E1NDH3"/>
<dbReference type="PRINTS" id="PR00344">
    <property type="entry name" value="BCTRLSENSOR"/>
</dbReference>
<comment type="caution">
    <text evidence="10">The sequence shown here is derived from an EMBL/GenBank/DDBJ whole genome shotgun (WGS) entry which is preliminary data.</text>
</comment>
<comment type="catalytic activity">
    <reaction evidence="1">
        <text>ATP + protein L-histidine = ADP + protein N-phospho-L-histidine.</text>
        <dbReference type="EC" id="2.7.13.3"/>
    </reaction>
</comment>
<evidence type="ECO:0000256" key="5">
    <source>
        <dbReference type="ARBA" id="ARBA00022777"/>
    </source>
</evidence>
<name>A0A3E1NDH3_9BACT</name>
<dbReference type="GO" id="GO:0000156">
    <property type="term" value="F:phosphorelay response regulator activity"/>
    <property type="evidence" value="ECO:0007669"/>
    <property type="project" value="TreeGrafter"/>
</dbReference>
<dbReference type="PANTHER" id="PTHR42878:SF7">
    <property type="entry name" value="SENSOR HISTIDINE KINASE GLRK"/>
    <property type="match status" value="1"/>
</dbReference>
<keyword evidence="4" id="KW-0547">Nucleotide-binding</keyword>
<dbReference type="Gene3D" id="3.30.565.10">
    <property type="entry name" value="Histidine kinase-like ATPase, C-terminal domain"/>
    <property type="match status" value="1"/>
</dbReference>
<evidence type="ECO:0000256" key="8">
    <source>
        <dbReference type="SAM" id="Phobius"/>
    </source>
</evidence>
<dbReference type="EMBL" id="QTJU01000013">
    <property type="protein sequence ID" value="RFM25894.1"/>
    <property type="molecule type" value="Genomic_DNA"/>
</dbReference>
<dbReference type="GO" id="GO:0004673">
    <property type="term" value="F:protein histidine kinase activity"/>
    <property type="evidence" value="ECO:0007669"/>
    <property type="project" value="UniProtKB-EC"/>
</dbReference>
<keyword evidence="8" id="KW-0812">Transmembrane</keyword>
<dbReference type="InterPro" id="IPR003594">
    <property type="entry name" value="HATPase_dom"/>
</dbReference>
<keyword evidence="5 10" id="KW-0418">Kinase</keyword>
<feature type="domain" description="Histidine kinase" evidence="9">
    <location>
        <begin position="230"/>
        <end position="449"/>
    </location>
</feature>
<evidence type="ECO:0000256" key="3">
    <source>
        <dbReference type="ARBA" id="ARBA00022679"/>
    </source>
</evidence>
<dbReference type="GO" id="GO:0007234">
    <property type="term" value="P:osmosensory signaling via phosphorelay pathway"/>
    <property type="evidence" value="ECO:0007669"/>
    <property type="project" value="TreeGrafter"/>
</dbReference>
<organism evidence="10 11">
    <name type="scientific">Deminuibacter soli</name>
    <dbReference type="NCBI Taxonomy" id="2291815"/>
    <lineage>
        <taxon>Bacteria</taxon>
        <taxon>Pseudomonadati</taxon>
        <taxon>Bacteroidota</taxon>
        <taxon>Chitinophagia</taxon>
        <taxon>Chitinophagales</taxon>
        <taxon>Chitinophagaceae</taxon>
        <taxon>Deminuibacter</taxon>
    </lineage>
</organism>
<dbReference type="SUPFAM" id="SSF55874">
    <property type="entry name" value="ATPase domain of HSP90 chaperone/DNA topoisomerase II/histidine kinase"/>
    <property type="match status" value="1"/>
</dbReference>
<dbReference type="SMART" id="SM00387">
    <property type="entry name" value="HATPase_c"/>
    <property type="match status" value="1"/>
</dbReference>
<dbReference type="PROSITE" id="PS50109">
    <property type="entry name" value="HIS_KIN"/>
    <property type="match status" value="1"/>
</dbReference>
<dbReference type="InterPro" id="IPR004358">
    <property type="entry name" value="Sig_transdc_His_kin-like_C"/>
</dbReference>
<keyword evidence="7" id="KW-0902">Two-component regulatory system</keyword>
<keyword evidence="6" id="KW-0067">ATP-binding</keyword>
<evidence type="ECO:0000256" key="6">
    <source>
        <dbReference type="ARBA" id="ARBA00022840"/>
    </source>
</evidence>
<dbReference type="EC" id="2.7.13.3" evidence="2"/>
<evidence type="ECO:0000256" key="4">
    <source>
        <dbReference type="ARBA" id="ARBA00022741"/>
    </source>
</evidence>
<dbReference type="InterPro" id="IPR005467">
    <property type="entry name" value="His_kinase_dom"/>
</dbReference>
<dbReference type="OrthoDB" id="1931120at2"/>
<dbReference type="RefSeq" id="WP_116849559.1">
    <property type="nucleotide sequence ID" value="NZ_QTJU01000013.1"/>
</dbReference>
<dbReference type="PANTHER" id="PTHR42878">
    <property type="entry name" value="TWO-COMPONENT HISTIDINE KINASE"/>
    <property type="match status" value="1"/>
</dbReference>
<evidence type="ECO:0000313" key="10">
    <source>
        <dbReference type="EMBL" id="RFM25894.1"/>
    </source>
</evidence>
<keyword evidence="11" id="KW-1185">Reference proteome</keyword>
<evidence type="ECO:0000256" key="1">
    <source>
        <dbReference type="ARBA" id="ARBA00000085"/>
    </source>
</evidence>
<reference evidence="10 11" key="1">
    <citation type="submission" date="2018-08" db="EMBL/GenBank/DDBJ databases">
        <title>Chitinophagaceae sp. K23C18032701, a novel bacterium isolated from forest soil.</title>
        <authorList>
            <person name="Wang C."/>
        </authorList>
    </citation>
    <scope>NUCLEOTIDE SEQUENCE [LARGE SCALE GENOMIC DNA]</scope>
    <source>
        <strain evidence="10 11">K23C18032701</strain>
    </source>
</reference>
<evidence type="ECO:0000313" key="11">
    <source>
        <dbReference type="Proteomes" id="UP000261284"/>
    </source>
</evidence>
<protein>
    <recommendedName>
        <fullName evidence="2">histidine kinase</fullName>
        <ecNumber evidence="2">2.7.13.3</ecNumber>
    </recommendedName>
</protein>
<dbReference type="GO" id="GO:0005524">
    <property type="term" value="F:ATP binding"/>
    <property type="evidence" value="ECO:0007669"/>
    <property type="project" value="UniProtKB-KW"/>
</dbReference>
<keyword evidence="8" id="KW-0472">Membrane</keyword>
<dbReference type="CDD" id="cd00075">
    <property type="entry name" value="HATPase"/>
    <property type="match status" value="1"/>
</dbReference>
<sequence length="449" mass="51367">MTFRRYEWSLILRVAFLFATITLASYLTLQHSWLYLFFVAPVILLQLIDFYRFHRKSQEEVEQFVESVRYRDFSRNFDVKQAPLELRALRKGFNDINATFKHISRERETQYQYLQKILELVDTGIISYEMETGEISWLNESFKRLMGIPYLKNIQALDKRDPNLYEEINSLKYGESKIVTLLKDKNALKALVTTAAFQTDGKVYKLVAFQNVNEALDETESKAWQRLLSVMTHEIMNSVAPISSLADTLKTRLSHSKAELPPGQVHVFEDLDLGIETIKRRSEGLLKFAETYRNLNKITKPNLSRVFISEMFENLHQLMAPTLEQKNIELEVILKDPLLTVEADINLIEQVLINLVVNAMDAVKEQPEPLITLSGSVVSSTGKVVLNIADNGTGMPEEVVDKIFIPFFSTKKNGSGIGLSLCKQIMMLHKGNIHVQSAEGEGTVFSLMF</sequence>
<proteinExistence type="predicted"/>
<dbReference type="InterPro" id="IPR050351">
    <property type="entry name" value="BphY/WalK/GraS-like"/>
</dbReference>
<gene>
    <name evidence="10" type="ORF">DXN05_22495</name>
</gene>
<dbReference type="Pfam" id="PF02518">
    <property type="entry name" value="HATPase_c"/>
    <property type="match status" value="1"/>
</dbReference>
<evidence type="ECO:0000259" key="9">
    <source>
        <dbReference type="PROSITE" id="PS50109"/>
    </source>
</evidence>